<dbReference type="PROSITE" id="PS51296">
    <property type="entry name" value="RIESKE"/>
    <property type="match status" value="1"/>
</dbReference>
<keyword evidence="1" id="KW-0812">Transmembrane</keyword>
<accession>A0A7J3X686</accession>
<dbReference type="EMBL" id="DRZM01000077">
    <property type="protein sequence ID" value="HHP04555.1"/>
    <property type="molecule type" value="Genomic_DNA"/>
</dbReference>
<comment type="caution">
    <text evidence="3">The sequence shown here is derived from an EMBL/GenBank/DDBJ whole genome shotgun (WGS) entry which is preliminary data.</text>
</comment>
<reference evidence="3" key="1">
    <citation type="journal article" date="2020" name="mSystems">
        <title>Genome- and Community-Level Interaction Insights into Carbon Utilization and Element Cycling Functions of Hydrothermarchaeota in Hydrothermal Sediment.</title>
        <authorList>
            <person name="Zhou Z."/>
            <person name="Liu Y."/>
            <person name="Xu W."/>
            <person name="Pan J."/>
            <person name="Luo Z.H."/>
            <person name="Li M."/>
        </authorList>
    </citation>
    <scope>NUCLEOTIDE SEQUENCE [LARGE SCALE GENOMIC DNA]</scope>
    <source>
        <strain evidence="3">SpSt-1125</strain>
    </source>
</reference>
<gene>
    <name evidence="3" type="ORF">ENM88_02225</name>
</gene>
<protein>
    <recommendedName>
        <fullName evidence="2">Rieske domain-containing protein</fullName>
    </recommendedName>
</protein>
<proteinExistence type="predicted"/>
<keyword evidence="1" id="KW-1133">Transmembrane helix</keyword>
<feature type="domain" description="Rieske" evidence="2">
    <location>
        <begin position="79"/>
        <end position="142"/>
    </location>
</feature>
<evidence type="ECO:0000259" key="2">
    <source>
        <dbReference type="PROSITE" id="PS51296"/>
    </source>
</evidence>
<evidence type="ECO:0000313" key="3">
    <source>
        <dbReference type="EMBL" id="HHP04555.1"/>
    </source>
</evidence>
<evidence type="ECO:0000256" key="1">
    <source>
        <dbReference type="SAM" id="Phobius"/>
    </source>
</evidence>
<feature type="transmembrane region" description="Helical" evidence="1">
    <location>
        <begin position="368"/>
        <end position="389"/>
    </location>
</feature>
<dbReference type="InterPro" id="IPR017941">
    <property type="entry name" value="Rieske_2Fe-2S"/>
</dbReference>
<organism evidence="3">
    <name type="scientific">Thermofilum pendens</name>
    <dbReference type="NCBI Taxonomy" id="2269"/>
    <lineage>
        <taxon>Archaea</taxon>
        <taxon>Thermoproteota</taxon>
        <taxon>Thermoprotei</taxon>
        <taxon>Thermofilales</taxon>
        <taxon>Thermofilaceae</taxon>
        <taxon>Thermofilum</taxon>
    </lineage>
</organism>
<name>A0A7J3X686_THEPE</name>
<dbReference type="AlphaFoldDB" id="A0A7J3X686"/>
<sequence length="395" mass="42503">MRSDQAAVANIAATTQDGRLVYLSAVAKPAQPGLEGALTSLLYRLAERSYSELLGDRARFDAVRLLKEWGFQVENLEIAVSYRCPHCAASIQLNPEVVVYVCPYCGWAGDPFGRPVSILAWPPAPQSAVERLARRLGGTLVTAQLLYVPLWVAEARAEADYTALVTYTEAQRTPGGQVRYVTRRKRVSGTVTVQSTEAVVARLNAELFGAGRLEEWAARAWRARPPRQLAAEEAKPIAPSILAPELSESSAAELIKERLETMAADRARSDARMHSPRGVAIEVSLERFVPRVEVLRQALVFTPYWLFTYRTPSGLFAGVAIGPDAAAFQAEAPMSNVERAAWLAGAWAASLTSGALAQVLAKGGDSPAAALALALFGVSVSLFLAGNAFKPAKVV</sequence>
<keyword evidence="1" id="KW-0472">Membrane</keyword>
<dbReference type="GO" id="GO:0051537">
    <property type="term" value="F:2 iron, 2 sulfur cluster binding"/>
    <property type="evidence" value="ECO:0007669"/>
    <property type="project" value="InterPro"/>
</dbReference>